<proteinExistence type="predicted"/>
<dbReference type="EMBL" id="FOSW01000003">
    <property type="protein sequence ID" value="SFK68897.1"/>
    <property type="molecule type" value="Genomic_DNA"/>
</dbReference>
<protein>
    <submittedName>
        <fullName evidence="2">Peptidase family M23</fullName>
    </submittedName>
</protein>
<dbReference type="RefSeq" id="WP_091322112.1">
    <property type="nucleotide sequence ID" value="NZ_FOSW01000003.1"/>
</dbReference>
<feature type="region of interest" description="Disordered" evidence="1">
    <location>
        <begin position="145"/>
        <end position="169"/>
    </location>
</feature>
<dbReference type="InterPro" id="IPR011055">
    <property type="entry name" value="Dup_hybrid_motif"/>
</dbReference>
<gene>
    <name evidence="2" type="ORF">SAMN04488085_10371</name>
</gene>
<dbReference type="OrthoDB" id="9911041at2"/>
<keyword evidence="3" id="KW-1185">Reference proteome</keyword>
<dbReference type="Proteomes" id="UP000199152">
    <property type="component" value="Unassembled WGS sequence"/>
</dbReference>
<evidence type="ECO:0000313" key="3">
    <source>
        <dbReference type="Proteomes" id="UP000199152"/>
    </source>
</evidence>
<organism evidence="2 3">
    <name type="scientific">Geodermatophilus ruber</name>
    <dbReference type="NCBI Taxonomy" id="504800"/>
    <lineage>
        <taxon>Bacteria</taxon>
        <taxon>Bacillati</taxon>
        <taxon>Actinomycetota</taxon>
        <taxon>Actinomycetes</taxon>
        <taxon>Geodermatophilales</taxon>
        <taxon>Geodermatophilaceae</taxon>
        <taxon>Geodermatophilus</taxon>
    </lineage>
</organism>
<dbReference type="STRING" id="504800.SAMN04488085_10371"/>
<reference evidence="2 3" key="1">
    <citation type="submission" date="2016-10" db="EMBL/GenBank/DDBJ databases">
        <authorList>
            <person name="de Groot N.N."/>
        </authorList>
    </citation>
    <scope>NUCLEOTIDE SEQUENCE [LARGE SCALE GENOMIC DNA]</scope>
    <source>
        <strain evidence="2 3">DSM 45317</strain>
    </source>
</reference>
<dbReference type="AlphaFoldDB" id="A0A1I4BL16"/>
<dbReference type="InParanoid" id="A0A1I4BL16"/>
<sequence length="169" mass="17190">MPERVEVGSGTVRARITVGVGRRFLPLPRAQLLRGGGDGRVAVIPAAPGTPVHAVSAGQVADVDGRGGVALSDEDGAAQHYAGLDPARVTVAVDTRVRAGGILGAVGEESRIEIRLSDASGDPLDAVEALIGLPDPNELGFQPVGEGLGVDPDALDRELVPTDPFGEPP</sequence>
<name>A0A1I4BL16_9ACTN</name>
<dbReference type="Gene3D" id="2.70.70.10">
    <property type="entry name" value="Glucose Permease (Domain IIA)"/>
    <property type="match status" value="1"/>
</dbReference>
<evidence type="ECO:0000256" key="1">
    <source>
        <dbReference type="SAM" id="MobiDB-lite"/>
    </source>
</evidence>
<accession>A0A1I4BL16</accession>
<evidence type="ECO:0000313" key="2">
    <source>
        <dbReference type="EMBL" id="SFK68897.1"/>
    </source>
</evidence>
<dbReference type="SUPFAM" id="SSF51261">
    <property type="entry name" value="Duplicated hybrid motif"/>
    <property type="match status" value="1"/>
</dbReference>